<evidence type="ECO:0000256" key="1">
    <source>
        <dbReference type="ARBA" id="ARBA00007692"/>
    </source>
</evidence>
<evidence type="ECO:0000313" key="4">
    <source>
        <dbReference type="EMBL" id="KAK8938148.1"/>
    </source>
</evidence>
<reference evidence="4 5" key="1">
    <citation type="journal article" date="2022" name="Nat. Plants">
        <title>Genomes of leafy and leafless Platanthera orchids illuminate the evolution of mycoheterotrophy.</title>
        <authorList>
            <person name="Li M.H."/>
            <person name="Liu K.W."/>
            <person name="Li Z."/>
            <person name="Lu H.C."/>
            <person name="Ye Q.L."/>
            <person name="Zhang D."/>
            <person name="Wang J.Y."/>
            <person name="Li Y.F."/>
            <person name="Zhong Z.M."/>
            <person name="Liu X."/>
            <person name="Yu X."/>
            <person name="Liu D.K."/>
            <person name="Tu X.D."/>
            <person name="Liu B."/>
            <person name="Hao Y."/>
            <person name="Liao X.Y."/>
            <person name="Jiang Y.T."/>
            <person name="Sun W.H."/>
            <person name="Chen J."/>
            <person name="Chen Y.Q."/>
            <person name="Ai Y."/>
            <person name="Zhai J.W."/>
            <person name="Wu S.S."/>
            <person name="Zhou Z."/>
            <person name="Hsiao Y.Y."/>
            <person name="Wu W.L."/>
            <person name="Chen Y.Y."/>
            <person name="Lin Y.F."/>
            <person name="Hsu J.L."/>
            <person name="Li C.Y."/>
            <person name="Wang Z.W."/>
            <person name="Zhao X."/>
            <person name="Zhong W.Y."/>
            <person name="Ma X.K."/>
            <person name="Ma L."/>
            <person name="Huang J."/>
            <person name="Chen G.Z."/>
            <person name="Huang M.Z."/>
            <person name="Huang L."/>
            <person name="Peng D.H."/>
            <person name="Luo Y.B."/>
            <person name="Zou S.Q."/>
            <person name="Chen S.P."/>
            <person name="Lan S."/>
            <person name="Tsai W.C."/>
            <person name="Van de Peer Y."/>
            <person name="Liu Z.J."/>
        </authorList>
    </citation>
    <scope>NUCLEOTIDE SEQUENCE [LARGE SCALE GENOMIC DNA]</scope>
    <source>
        <strain evidence="4">Lor288</strain>
    </source>
</reference>
<dbReference type="SMART" id="SM00733">
    <property type="entry name" value="Mterf"/>
    <property type="match status" value="5"/>
</dbReference>
<keyword evidence="2" id="KW-0806">Transcription termination</keyword>
<dbReference type="Proteomes" id="UP001412067">
    <property type="component" value="Unassembled WGS sequence"/>
</dbReference>
<dbReference type="Pfam" id="PF02536">
    <property type="entry name" value="mTERF"/>
    <property type="match status" value="1"/>
</dbReference>
<proteinExistence type="inferred from homology"/>
<name>A0ABR2LE50_9ASPA</name>
<dbReference type="InterPro" id="IPR003690">
    <property type="entry name" value="MTERF"/>
</dbReference>
<dbReference type="Gene3D" id="1.25.70.10">
    <property type="entry name" value="Transcription termination factor 3, mitochondrial"/>
    <property type="match status" value="1"/>
</dbReference>
<keyword evidence="2" id="KW-0804">Transcription</keyword>
<evidence type="ECO:0000256" key="3">
    <source>
        <dbReference type="ARBA" id="ARBA00022946"/>
    </source>
</evidence>
<evidence type="ECO:0008006" key="6">
    <source>
        <dbReference type="Google" id="ProtNLM"/>
    </source>
</evidence>
<evidence type="ECO:0000313" key="5">
    <source>
        <dbReference type="Proteomes" id="UP001412067"/>
    </source>
</evidence>
<dbReference type="PANTHER" id="PTHR13068:SF166">
    <property type="entry name" value="TRANSCRIPTION TERMINATION FACTOR MTERF15, MITOCHONDRIAL-LIKE"/>
    <property type="match status" value="1"/>
</dbReference>
<keyword evidence="2" id="KW-0805">Transcription regulation</keyword>
<evidence type="ECO:0000256" key="2">
    <source>
        <dbReference type="ARBA" id="ARBA00022472"/>
    </source>
</evidence>
<gene>
    <name evidence="4" type="ORF">KSP40_PGU018448</name>
</gene>
<sequence>MGAQPCTLQATASSLIQTNLRFSAFLLFDSADEILVLISFRSSLLACIWAEPSVFLLRSRRTPHQYFYLESETCFIILCGYHPEKYIKPKLDLFVAAGFTGNSIAKLFSNDPGILKNSLERKLSPNLHLLMTILDGDRKAAAKSIAGSTWILSLDLKKHMLPNIETLREHGVSGANISKLVKLWPRVLTQEPVRFSKSVTLLEDMGFDPSNVLFIQGIKVNVGLAPQTWERKLQLYRSLGWSQEETLSAFKKNPLFLLISEEKVRKVVAFFVENLKWEPSRLALVPIVLCYSFERRIVPRFAVFNILSTSGLSGMNISFSTLLNMGESTFLKKYVCKYSDTVPELLDAYKAKLDMAVAVPSNCVL</sequence>
<comment type="similarity">
    <text evidence="1">Belongs to the mTERF family.</text>
</comment>
<comment type="caution">
    <text evidence="4">The sequence shown here is derived from an EMBL/GenBank/DDBJ whole genome shotgun (WGS) entry which is preliminary data.</text>
</comment>
<dbReference type="InterPro" id="IPR038538">
    <property type="entry name" value="MTERF_sf"/>
</dbReference>
<protein>
    <recommendedName>
        <fullName evidence="6">mTERF protein</fullName>
    </recommendedName>
</protein>
<organism evidence="4 5">
    <name type="scientific">Platanthera guangdongensis</name>
    <dbReference type="NCBI Taxonomy" id="2320717"/>
    <lineage>
        <taxon>Eukaryota</taxon>
        <taxon>Viridiplantae</taxon>
        <taxon>Streptophyta</taxon>
        <taxon>Embryophyta</taxon>
        <taxon>Tracheophyta</taxon>
        <taxon>Spermatophyta</taxon>
        <taxon>Magnoliopsida</taxon>
        <taxon>Liliopsida</taxon>
        <taxon>Asparagales</taxon>
        <taxon>Orchidaceae</taxon>
        <taxon>Orchidoideae</taxon>
        <taxon>Orchideae</taxon>
        <taxon>Orchidinae</taxon>
        <taxon>Platanthera</taxon>
    </lineage>
</organism>
<dbReference type="PANTHER" id="PTHR13068">
    <property type="entry name" value="CGI-12 PROTEIN-RELATED"/>
    <property type="match status" value="1"/>
</dbReference>
<dbReference type="EMBL" id="JBBWWR010000021">
    <property type="protein sequence ID" value="KAK8938148.1"/>
    <property type="molecule type" value="Genomic_DNA"/>
</dbReference>
<accession>A0ABR2LE50</accession>
<keyword evidence="3" id="KW-0809">Transit peptide</keyword>
<keyword evidence="5" id="KW-1185">Reference proteome</keyword>